<protein>
    <submittedName>
        <fullName evidence="1">Uncharacterized protein</fullName>
    </submittedName>
</protein>
<comment type="caution">
    <text evidence="1">The sequence shown here is derived from an EMBL/GenBank/DDBJ whole genome shotgun (WGS) entry which is preliminary data.</text>
</comment>
<gene>
    <name evidence="1" type="ORF">NDU88_007203</name>
</gene>
<organism evidence="1 2">
    <name type="scientific">Pleurodeles waltl</name>
    <name type="common">Iberian ribbed newt</name>
    <dbReference type="NCBI Taxonomy" id="8319"/>
    <lineage>
        <taxon>Eukaryota</taxon>
        <taxon>Metazoa</taxon>
        <taxon>Chordata</taxon>
        <taxon>Craniata</taxon>
        <taxon>Vertebrata</taxon>
        <taxon>Euteleostomi</taxon>
        <taxon>Amphibia</taxon>
        <taxon>Batrachia</taxon>
        <taxon>Caudata</taxon>
        <taxon>Salamandroidea</taxon>
        <taxon>Salamandridae</taxon>
        <taxon>Pleurodelinae</taxon>
        <taxon>Pleurodeles</taxon>
    </lineage>
</organism>
<reference evidence="1" key="1">
    <citation type="journal article" date="2022" name="bioRxiv">
        <title>Sequencing and chromosome-scale assembly of the giantPleurodeles waltlgenome.</title>
        <authorList>
            <person name="Brown T."/>
            <person name="Elewa A."/>
            <person name="Iarovenko S."/>
            <person name="Subramanian E."/>
            <person name="Araus A.J."/>
            <person name="Petzold A."/>
            <person name="Susuki M."/>
            <person name="Suzuki K.-i.T."/>
            <person name="Hayashi T."/>
            <person name="Toyoda A."/>
            <person name="Oliveira C."/>
            <person name="Osipova E."/>
            <person name="Leigh N.D."/>
            <person name="Simon A."/>
            <person name="Yun M.H."/>
        </authorList>
    </citation>
    <scope>NUCLEOTIDE SEQUENCE</scope>
    <source>
        <strain evidence="1">20211129_DDA</strain>
        <tissue evidence="1">Liver</tissue>
    </source>
</reference>
<dbReference type="AlphaFoldDB" id="A0AAV7NVA6"/>
<evidence type="ECO:0000313" key="2">
    <source>
        <dbReference type="Proteomes" id="UP001066276"/>
    </source>
</evidence>
<evidence type="ECO:0000313" key="1">
    <source>
        <dbReference type="EMBL" id="KAJ1119017.1"/>
    </source>
</evidence>
<name>A0AAV7NVA6_PLEWA</name>
<keyword evidence="2" id="KW-1185">Reference proteome</keyword>
<sequence>MLAGSRAGCTGAGKGTLRDSTRFPRCLLLSTARLDEARCITAPSPESRGLFFFFSSLSGLAPTAFIHGKRIRYQIKPKLEGRVFSSRALVLSMQSGQSTVTRKKLSTAVARPPSRSLRLYTVPCVLSHAHAVGFSFV</sequence>
<accession>A0AAV7NVA6</accession>
<dbReference type="EMBL" id="JANPWB010000012">
    <property type="protein sequence ID" value="KAJ1119017.1"/>
    <property type="molecule type" value="Genomic_DNA"/>
</dbReference>
<dbReference type="Proteomes" id="UP001066276">
    <property type="component" value="Chromosome 8"/>
</dbReference>
<proteinExistence type="predicted"/>